<keyword evidence="1" id="KW-0812">Transmembrane</keyword>
<evidence type="ECO:0000259" key="2">
    <source>
        <dbReference type="Pfam" id="PF05433"/>
    </source>
</evidence>
<proteinExistence type="predicted"/>
<dbReference type="EMBL" id="CP066770">
    <property type="protein sequence ID" value="QQK04595.1"/>
    <property type="molecule type" value="Genomic_DNA"/>
</dbReference>
<keyword evidence="1" id="KW-0472">Membrane</keyword>
<gene>
    <name evidence="3" type="ORF">JFN94_24960</name>
</gene>
<feature type="domain" description="Glycine zipper 2TM" evidence="2">
    <location>
        <begin position="35"/>
        <end position="73"/>
    </location>
</feature>
<keyword evidence="1" id="KW-1133">Transmembrane helix</keyword>
<dbReference type="AlphaFoldDB" id="A0A7T6VIN3"/>
<protein>
    <submittedName>
        <fullName evidence="3">Glycine zipper 2TM domain-containing protein</fullName>
    </submittedName>
</protein>
<evidence type="ECO:0000313" key="3">
    <source>
        <dbReference type="EMBL" id="QQK04595.1"/>
    </source>
</evidence>
<dbReference type="InterPro" id="IPR008816">
    <property type="entry name" value="Gly_zipper_2TM_dom"/>
</dbReference>
<dbReference type="KEGG" id="bann:JFN94_24960"/>
<evidence type="ECO:0000256" key="1">
    <source>
        <dbReference type="SAM" id="Phobius"/>
    </source>
</evidence>
<dbReference type="GO" id="GO:0019867">
    <property type="term" value="C:outer membrane"/>
    <property type="evidence" value="ECO:0007669"/>
    <property type="project" value="InterPro"/>
</dbReference>
<name>A0A7T6VIN3_9BURK</name>
<feature type="transmembrane region" description="Helical" evidence="1">
    <location>
        <begin position="6"/>
        <end position="26"/>
    </location>
</feature>
<dbReference type="Proteomes" id="UP000596205">
    <property type="component" value="Chromosome 2"/>
</dbReference>
<evidence type="ECO:0000313" key="4">
    <source>
        <dbReference type="Proteomes" id="UP000596205"/>
    </source>
</evidence>
<accession>A0A7T6VIN3</accession>
<reference evidence="3 4" key="1">
    <citation type="submission" date="2020-12" db="EMBL/GenBank/DDBJ databases">
        <title>Complete genome sequence of Burkholderia anthina BJQ0011.</title>
        <authorList>
            <person name="Xu Y."/>
        </authorList>
    </citation>
    <scope>NUCLEOTIDE SEQUENCE [LARGE SCALE GENOMIC DNA]</scope>
    <source>
        <strain evidence="3 4">BJQ0011</strain>
    </source>
</reference>
<dbReference type="Pfam" id="PF05433">
    <property type="entry name" value="Rick_17kDa_Anti"/>
    <property type="match status" value="1"/>
</dbReference>
<dbReference type="PROSITE" id="PS51257">
    <property type="entry name" value="PROKAR_LIPOPROTEIN"/>
    <property type="match status" value="1"/>
</dbReference>
<sequence length="74" mass="6933">MIMKKLYSVAVEMAIVTLTIVVLAGCGGMSRRGTDTVIGAGVGGVAGAVLTGGSALGTVGGAAVGGVVGNQVGK</sequence>
<organism evidence="3 4">
    <name type="scientific">Burkholderia anthina</name>
    <dbReference type="NCBI Taxonomy" id="179879"/>
    <lineage>
        <taxon>Bacteria</taxon>
        <taxon>Pseudomonadati</taxon>
        <taxon>Pseudomonadota</taxon>
        <taxon>Betaproteobacteria</taxon>
        <taxon>Burkholderiales</taxon>
        <taxon>Burkholderiaceae</taxon>
        <taxon>Burkholderia</taxon>
        <taxon>Burkholderia cepacia complex</taxon>
    </lineage>
</organism>